<gene>
    <name evidence="4" type="ORF">G5C51_06520</name>
</gene>
<dbReference type="InterPro" id="IPR045402">
    <property type="entry name" value="GAP1-N2"/>
</dbReference>
<proteinExistence type="predicted"/>
<dbReference type="Proteomes" id="UP000481583">
    <property type="component" value="Unassembled WGS sequence"/>
</dbReference>
<evidence type="ECO:0000259" key="3">
    <source>
        <dbReference type="Pfam" id="PF20052"/>
    </source>
</evidence>
<evidence type="ECO:0000313" key="4">
    <source>
        <dbReference type="EMBL" id="NGN63559.1"/>
    </source>
</evidence>
<accession>A0A6G4TU60</accession>
<keyword evidence="5" id="KW-1185">Reference proteome</keyword>
<protein>
    <submittedName>
        <fullName evidence="4">Uncharacterized protein</fullName>
    </submittedName>
</protein>
<dbReference type="Pfam" id="PF20052">
    <property type="entry name" value="GAP1-C"/>
    <property type="match status" value="1"/>
</dbReference>
<comment type="caution">
    <text evidence="4">The sequence shown here is derived from an EMBL/GenBank/DDBJ whole genome shotgun (WGS) entry which is preliminary data.</text>
</comment>
<evidence type="ECO:0000313" key="5">
    <source>
        <dbReference type="Proteomes" id="UP000481583"/>
    </source>
</evidence>
<dbReference type="Pfam" id="PF20014">
    <property type="entry name" value="GAP1-M"/>
    <property type="match status" value="1"/>
</dbReference>
<feature type="domain" description="GTPase-associated protein 1-like C-terminal" evidence="3">
    <location>
        <begin position="285"/>
        <end position="730"/>
    </location>
</feature>
<name>A0A6G4TU60_9ACTN</name>
<evidence type="ECO:0000259" key="1">
    <source>
        <dbReference type="Pfam" id="PF20013"/>
    </source>
</evidence>
<dbReference type="RefSeq" id="WP_165233157.1">
    <property type="nucleotide sequence ID" value="NZ_JAAKZV010000016.1"/>
</dbReference>
<dbReference type="EMBL" id="JAAKZV010000016">
    <property type="protein sequence ID" value="NGN63559.1"/>
    <property type="molecule type" value="Genomic_DNA"/>
</dbReference>
<dbReference type="InterPro" id="IPR045401">
    <property type="entry name" value="GAP1-M"/>
</dbReference>
<feature type="domain" description="GTPase-associated protein 1 N-terminal" evidence="1">
    <location>
        <begin position="3"/>
        <end position="140"/>
    </location>
</feature>
<dbReference type="InterPro" id="IPR049532">
    <property type="entry name" value="GAP1-like_C"/>
</dbReference>
<dbReference type="AlphaFoldDB" id="A0A6G4TU60"/>
<dbReference type="Pfam" id="PF20013">
    <property type="entry name" value="GAP1-N2"/>
    <property type="match status" value="1"/>
</dbReference>
<sequence>MAVEQLYYTSCEQGLSGFSGFQFNAVSSGVRADVMHAVEALAGYEPPRSMLNSDSPEDLARCPVNLCFVPESGDDEKGATVLCARYVGRDSAQRFGNYFAHALHTSDFDRDGDGLLGIELWGSPEWTASPVAENEIPPLPGPPRPGPLTPEAADEFVAAEPHAAAQLPHLLAAAFSALHERRTVVVVDSTTERIAHWFAAVCYLLPPPLARRLSFATYAHKPGRSRLHLIGAVPGTRIDIGPDDHDVYRVFDFAAGHFPPDGEIPVHHLVRLLLRVGVRQASAVWSWTDAYTSGEERYQGDWHAPFAAAAATGGMELRPADVRAVALWAPEAAHAGELRAEAARDIYLRYPDLDDEELAGLSRAAADGGDAELHQEIEGRLYASRMRAAMHGTAPGAPPPVRLADPVLRERAAADWTELLREADDQQAVRLHLWALDSRLPVPQGYAWPALERLARSLLEATATRSAPDGHRGEVRRLFHASPDFRSALADAVGDLLGQRPGQQGVLLQFPGDLLGEGDLAGRPELLRHYWVAQTERRPDRAVEHLLRILRLTGAATPDAELLRDLWPYRRWTVTEAIAFVRRLHPDAVIGPAAVEWLEAALQKEPQTEDELRPSLELCELLTDPRRIAWLSTQAVSCVAAVEQLNGLLNGTATAQQLADGFTAVKTDRWGPARALVHLRLPGALMARPVDPREVRTFLARFPDRTVVSYLKQLLAATRSGKRATPAVLDHVTGLELILKRYRTGLPLLYQDYVAAICEHAEQEWDVRDTELLAAALRPHHGPSAQRVNAIAAERLGAARKLARRLRGKGDRRDQGEGGK</sequence>
<organism evidence="4 5">
    <name type="scientific">Streptomyces coryli</name>
    <dbReference type="NCBI Taxonomy" id="1128680"/>
    <lineage>
        <taxon>Bacteria</taxon>
        <taxon>Bacillati</taxon>
        <taxon>Actinomycetota</taxon>
        <taxon>Actinomycetes</taxon>
        <taxon>Kitasatosporales</taxon>
        <taxon>Streptomycetaceae</taxon>
        <taxon>Streptomyces</taxon>
    </lineage>
</organism>
<evidence type="ECO:0000259" key="2">
    <source>
        <dbReference type="Pfam" id="PF20014"/>
    </source>
</evidence>
<reference evidence="4 5" key="1">
    <citation type="submission" date="2020-02" db="EMBL/GenBank/DDBJ databases">
        <title>Whole-genome analyses of novel actinobacteria.</title>
        <authorList>
            <person name="Sahin N."/>
        </authorList>
    </citation>
    <scope>NUCLEOTIDE SEQUENCE [LARGE SCALE GENOMIC DNA]</scope>
    <source>
        <strain evidence="4 5">A7024</strain>
    </source>
</reference>
<feature type="domain" description="GTPase-associated protein 1 middle" evidence="2">
    <location>
        <begin position="155"/>
        <end position="254"/>
    </location>
</feature>